<keyword evidence="1" id="KW-0472">Membrane</keyword>
<reference evidence="3" key="1">
    <citation type="journal article" date="2014" name="Int. J. Syst. Evol. Microbiol.">
        <title>Complete genome of a new Firmicutes species belonging to the dominant human colonic microbiota ('Ruminococcus bicirculans') reveals two chromosomes and a selective capacity to utilize plant glucans.</title>
        <authorList>
            <consortium name="NISC Comparative Sequencing Program"/>
            <person name="Wegmann U."/>
            <person name="Louis P."/>
            <person name="Goesmann A."/>
            <person name="Henrissat B."/>
            <person name="Duncan S.H."/>
            <person name="Flint H.J."/>
        </authorList>
    </citation>
    <scope>NUCLEOTIDE SEQUENCE</scope>
    <source>
        <strain evidence="3">JCM 17590</strain>
    </source>
</reference>
<accession>A0ABP7ZK56</accession>
<dbReference type="InterPro" id="IPR003848">
    <property type="entry name" value="DUF218"/>
</dbReference>
<dbReference type="Pfam" id="PF02698">
    <property type="entry name" value="DUF218"/>
    <property type="match status" value="1"/>
</dbReference>
<organism evidence="3 4">
    <name type="scientific">Gryllotalpicola daejeonensis</name>
    <dbReference type="NCBI Taxonomy" id="993087"/>
    <lineage>
        <taxon>Bacteria</taxon>
        <taxon>Bacillati</taxon>
        <taxon>Actinomycetota</taxon>
        <taxon>Actinomycetes</taxon>
        <taxon>Micrococcales</taxon>
        <taxon>Microbacteriaceae</taxon>
        <taxon>Gryllotalpicola</taxon>
    </lineage>
</organism>
<evidence type="ECO:0000256" key="1">
    <source>
        <dbReference type="SAM" id="Phobius"/>
    </source>
</evidence>
<protein>
    <submittedName>
        <fullName evidence="3">YdcF family protein</fullName>
    </submittedName>
</protein>
<name>A0ABP7ZK56_9MICO</name>
<gene>
    <name evidence="3" type="ORF">GCM10022286_18390</name>
</gene>
<feature type="transmembrane region" description="Helical" evidence="1">
    <location>
        <begin position="25"/>
        <end position="50"/>
    </location>
</feature>
<feature type="domain" description="DUF218" evidence="2">
    <location>
        <begin position="60"/>
        <end position="163"/>
    </location>
</feature>
<sequence>MLDEGQATSNTGPARGLRPGRRARLAAAWVAAALTFLLVAALAGLPIYVFPHTDRPTKADAVIVLGPSSRQRIAAGTRLVDAGYAPRLFISMPADKARLSPCRQPNAGCFIPDPSTTRGEALFALEQARAHGWSKVVVVTGDSHITRARFIFGRCGGVNPVMIGISERRTLFAWGYQYVYQTAGFAKALIVGCAHPAPEDG</sequence>
<evidence type="ECO:0000313" key="4">
    <source>
        <dbReference type="Proteomes" id="UP001415169"/>
    </source>
</evidence>
<dbReference type="EMBL" id="BAABBV010000001">
    <property type="protein sequence ID" value="GAA4161216.1"/>
    <property type="molecule type" value="Genomic_DNA"/>
</dbReference>
<dbReference type="Proteomes" id="UP001415169">
    <property type="component" value="Unassembled WGS sequence"/>
</dbReference>
<comment type="caution">
    <text evidence="3">The sequence shown here is derived from an EMBL/GenBank/DDBJ whole genome shotgun (WGS) entry which is preliminary data.</text>
</comment>
<keyword evidence="4" id="KW-1185">Reference proteome</keyword>
<dbReference type="CDD" id="cd06259">
    <property type="entry name" value="YdcF-like"/>
    <property type="match status" value="1"/>
</dbReference>
<proteinExistence type="predicted"/>
<dbReference type="RefSeq" id="WP_344791466.1">
    <property type="nucleotide sequence ID" value="NZ_BAABBV010000001.1"/>
</dbReference>
<evidence type="ECO:0000259" key="2">
    <source>
        <dbReference type="Pfam" id="PF02698"/>
    </source>
</evidence>
<evidence type="ECO:0000313" key="3">
    <source>
        <dbReference type="EMBL" id="GAA4161216.1"/>
    </source>
</evidence>
<keyword evidence="1" id="KW-0812">Transmembrane</keyword>
<reference evidence="3" key="2">
    <citation type="submission" date="2023-12" db="EMBL/GenBank/DDBJ databases">
        <authorList>
            <person name="Sun Q."/>
            <person name="Inoue M."/>
        </authorList>
    </citation>
    <scope>NUCLEOTIDE SEQUENCE</scope>
    <source>
        <strain evidence="3">JCM 17590</strain>
    </source>
</reference>
<keyword evidence="1" id="KW-1133">Transmembrane helix</keyword>